<keyword evidence="18" id="KW-1185">Reference proteome</keyword>
<evidence type="ECO:0000256" key="5">
    <source>
        <dbReference type="ARBA" id="ARBA00015196"/>
    </source>
</evidence>
<evidence type="ECO:0000256" key="6">
    <source>
        <dbReference type="ARBA" id="ARBA00022605"/>
    </source>
</evidence>
<dbReference type="STRING" id="111105.HR09_07290"/>
<evidence type="ECO:0000256" key="9">
    <source>
        <dbReference type="ARBA" id="ARBA00022842"/>
    </source>
</evidence>
<dbReference type="GO" id="GO:0036424">
    <property type="term" value="F:L-phosphoserine phosphatase activity"/>
    <property type="evidence" value="ECO:0007669"/>
    <property type="project" value="InterPro"/>
</dbReference>
<comment type="caution">
    <text evidence="15">The sequence shown here is derived from an EMBL/GenBank/DDBJ whole genome shotgun (WGS) entry which is preliminary data.</text>
</comment>
<evidence type="ECO:0000313" key="17">
    <source>
        <dbReference type="Proteomes" id="UP000030130"/>
    </source>
</evidence>
<evidence type="ECO:0000256" key="1">
    <source>
        <dbReference type="ARBA" id="ARBA00001946"/>
    </source>
</evidence>
<feature type="active site" description="Proton donor" evidence="14">
    <location>
        <position position="95"/>
    </location>
</feature>
<evidence type="ECO:0000256" key="11">
    <source>
        <dbReference type="ARBA" id="ARBA00031693"/>
    </source>
</evidence>
<dbReference type="Pfam" id="PF12710">
    <property type="entry name" value="HAD"/>
    <property type="match status" value="1"/>
</dbReference>
<evidence type="ECO:0000256" key="7">
    <source>
        <dbReference type="ARBA" id="ARBA00022723"/>
    </source>
</evidence>
<dbReference type="AlphaFoldDB" id="A0A0A2GIM2"/>
<evidence type="ECO:0000256" key="8">
    <source>
        <dbReference type="ARBA" id="ARBA00022801"/>
    </source>
</evidence>
<reference evidence="15 17" key="1">
    <citation type="submission" date="2014-08" db="EMBL/GenBank/DDBJ databases">
        <title>Porphyromonas gulae strain:COT-052_OH1451 Genome sequencing.</title>
        <authorList>
            <person name="Wallis C."/>
            <person name="Deusch O."/>
            <person name="O'Flynn C."/>
            <person name="Davis I."/>
            <person name="Jospin G."/>
            <person name="Darling A.E."/>
            <person name="Coil D.A."/>
            <person name="Alexiev A."/>
            <person name="Horsfall A."/>
            <person name="Kirkwood N."/>
            <person name="Harris S."/>
            <person name="Eisen J.A."/>
        </authorList>
    </citation>
    <scope>NUCLEOTIDE SEQUENCE [LARGE SCALE GENOMIC DNA]</scope>
    <source>
        <strain evidence="17">COT-052 OH1451</strain>
        <strain evidence="15">COT-052_OH1451</strain>
    </source>
</reference>
<name>A0A0A2GIM2_9PORP</name>
<dbReference type="RefSeq" id="WP_039421387.1">
    <property type="nucleotide sequence ID" value="NZ_JQJE01000021.1"/>
</dbReference>
<dbReference type="NCBIfam" id="TIGR00338">
    <property type="entry name" value="serB"/>
    <property type="match status" value="1"/>
</dbReference>
<dbReference type="PANTHER" id="PTHR43344:SF2">
    <property type="entry name" value="PHOSPHOSERINE PHOSPHATASE"/>
    <property type="match status" value="1"/>
</dbReference>
<evidence type="ECO:0000313" key="18">
    <source>
        <dbReference type="Proteomes" id="UP000030146"/>
    </source>
</evidence>
<comment type="cofactor">
    <cofactor evidence="1">
        <name>Mg(2+)</name>
        <dbReference type="ChEBI" id="CHEBI:18420"/>
    </cofactor>
</comment>
<dbReference type="EMBL" id="JRAK01000120">
    <property type="protein sequence ID" value="KGN85860.1"/>
    <property type="molecule type" value="Genomic_DNA"/>
</dbReference>
<dbReference type="OrthoDB" id="9790031at2"/>
<evidence type="ECO:0000256" key="14">
    <source>
        <dbReference type="PIRSR" id="PIRSR604469-1"/>
    </source>
</evidence>
<keyword evidence="6" id="KW-0028">Amino-acid biosynthesis</keyword>
<dbReference type="InterPro" id="IPR004469">
    <property type="entry name" value="PSP"/>
</dbReference>
<keyword evidence="10" id="KW-0718">Serine biosynthesis</keyword>
<dbReference type="InterPro" id="IPR023214">
    <property type="entry name" value="HAD_sf"/>
</dbReference>
<dbReference type="NCBIfam" id="TIGR01488">
    <property type="entry name" value="HAD-SF-IB"/>
    <property type="match status" value="1"/>
</dbReference>
<comment type="catalytic activity">
    <reaction evidence="13">
        <text>O-phospho-D-serine + H2O = D-serine + phosphate</text>
        <dbReference type="Rhea" id="RHEA:24873"/>
        <dbReference type="ChEBI" id="CHEBI:15377"/>
        <dbReference type="ChEBI" id="CHEBI:35247"/>
        <dbReference type="ChEBI" id="CHEBI:43474"/>
        <dbReference type="ChEBI" id="CHEBI:58680"/>
        <dbReference type="EC" id="3.1.3.3"/>
    </reaction>
</comment>
<feature type="active site" description="Nucleophile" evidence="14">
    <location>
        <position position="93"/>
    </location>
</feature>
<evidence type="ECO:0000256" key="10">
    <source>
        <dbReference type="ARBA" id="ARBA00023299"/>
    </source>
</evidence>
<dbReference type="Proteomes" id="UP000030146">
    <property type="component" value="Unassembled WGS sequence"/>
</dbReference>
<reference evidence="16 18" key="2">
    <citation type="submission" date="2014-08" db="EMBL/GenBank/DDBJ databases">
        <title>Porphyromonas gulae strain:COT-052_OH3439 Genome sequencing.</title>
        <authorList>
            <person name="Wallis C."/>
            <person name="Deusch O."/>
            <person name="O'Flynn C."/>
            <person name="Davis I."/>
            <person name="Jospin G."/>
            <person name="Darling A.E."/>
            <person name="Coil D.A."/>
            <person name="Alexiev A."/>
            <person name="Horsfall A."/>
            <person name="Kirkwood N."/>
            <person name="Harris S."/>
            <person name="Eisen J.A."/>
        </authorList>
    </citation>
    <scope>NUCLEOTIDE SEQUENCE [LARGE SCALE GENOMIC DNA]</scope>
    <source>
        <strain evidence="18">COT-052 OH3439</strain>
        <strain evidence="16">COT-052_OH3439</strain>
    </source>
</reference>
<proteinExistence type="inferred from homology"/>
<dbReference type="EMBL" id="JRAI01000061">
    <property type="protein sequence ID" value="KGN85073.1"/>
    <property type="molecule type" value="Genomic_DNA"/>
</dbReference>
<keyword evidence="9" id="KW-0460">Magnesium</keyword>
<sequence>MNGNYRVYITAARADLLHVAAVCRAVEAIGARVVQFVREADTYDPCVRLSVAYKGAKSLLIKALMPMARMYPIMLGIRREDAPVGRIGLVAFDLDSTLVRTEIMNELATAHECLDKMSELTEAAMSGREEFPDNFSRRVSMLRGLPLTKLEELSASLPIVEGLSSLMRKFKEQGIRSAIISGGFRLYSHNIKERYGFDYICTSEAEVENGLLTGHLSGTIVDAEVKAEFLRSLAKELSLSPAEIVAVGDGANDVPMLDFSAGSIIFNSSAHPPSTPQLRIEAILQIMGCR</sequence>
<comment type="pathway">
    <text evidence="2">Amino-acid biosynthesis; L-serine biosynthesis; L-serine from 3-phospho-D-glycerate: step 3/3.</text>
</comment>
<dbReference type="UniPathway" id="UPA00135">
    <property type="reaction ID" value="UER00198"/>
</dbReference>
<dbReference type="Gene3D" id="3.40.50.1000">
    <property type="entry name" value="HAD superfamily/HAD-like"/>
    <property type="match status" value="1"/>
</dbReference>
<evidence type="ECO:0000256" key="3">
    <source>
        <dbReference type="ARBA" id="ARBA00009184"/>
    </source>
</evidence>
<evidence type="ECO:0000256" key="12">
    <source>
        <dbReference type="ARBA" id="ARBA00048138"/>
    </source>
</evidence>
<dbReference type="GO" id="GO:0005737">
    <property type="term" value="C:cytoplasm"/>
    <property type="evidence" value="ECO:0007669"/>
    <property type="project" value="TreeGrafter"/>
</dbReference>
<keyword evidence="7" id="KW-0479">Metal-binding</keyword>
<dbReference type="InterPro" id="IPR036412">
    <property type="entry name" value="HAD-like_sf"/>
</dbReference>
<keyword evidence="8 15" id="KW-0378">Hydrolase</keyword>
<evidence type="ECO:0000313" key="16">
    <source>
        <dbReference type="EMBL" id="KGN85860.1"/>
    </source>
</evidence>
<accession>A0A0A2GIM2</accession>
<comment type="similarity">
    <text evidence="3">Belongs to the HAD-like hydrolase superfamily. SerB family.</text>
</comment>
<dbReference type="EC" id="3.1.3.3" evidence="4"/>
<protein>
    <recommendedName>
        <fullName evidence="5">Phosphoserine phosphatase</fullName>
        <ecNumber evidence="4">3.1.3.3</ecNumber>
    </recommendedName>
    <alternativeName>
        <fullName evidence="11">O-phosphoserine phosphohydrolase</fullName>
    </alternativeName>
</protein>
<dbReference type="Proteomes" id="UP000030130">
    <property type="component" value="Unassembled WGS sequence"/>
</dbReference>
<dbReference type="GO" id="GO:0000287">
    <property type="term" value="F:magnesium ion binding"/>
    <property type="evidence" value="ECO:0007669"/>
    <property type="project" value="TreeGrafter"/>
</dbReference>
<comment type="catalytic activity">
    <reaction evidence="12">
        <text>O-phospho-L-serine + H2O = L-serine + phosphate</text>
        <dbReference type="Rhea" id="RHEA:21208"/>
        <dbReference type="ChEBI" id="CHEBI:15377"/>
        <dbReference type="ChEBI" id="CHEBI:33384"/>
        <dbReference type="ChEBI" id="CHEBI:43474"/>
        <dbReference type="ChEBI" id="CHEBI:57524"/>
        <dbReference type="EC" id="3.1.3.3"/>
    </reaction>
</comment>
<dbReference type="GO" id="GO:0006564">
    <property type="term" value="P:L-serine biosynthetic process"/>
    <property type="evidence" value="ECO:0007669"/>
    <property type="project" value="UniProtKB-KW"/>
</dbReference>
<dbReference type="eggNOG" id="COG0560">
    <property type="taxonomic scope" value="Bacteria"/>
</dbReference>
<evidence type="ECO:0000313" key="15">
    <source>
        <dbReference type="EMBL" id="KGN85073.1"/>
    </source>
</evidence>
<dbReference type="InterPro" id="IPR050582">
    <property type="entry name" value="HAD-like_SerB"/>
</dbReference>
<dbReference type="SUPFAM" id="SSF56784">
    <property type="entry name" value="HAD-like"/>
    <property type="match status" value="1"/>
</dbReference>
<evidence type="ECO:0000256" key="2">
    <source>
        <dbReference type="ARBA" id="ARBA00005135"/>
    </source>
</evidence>
<evidence type="ECO:0000256" key="4">
    <source>
        <dbReference type="ARBA" id="ARBA00012640"/>
    </source>
</evidence>
<dbReference type="PANTHER" id="PTHR43344">
    <property type="entry name" value="PHOSPHOSERINE PHOSPHATASE"/>
    <property type="match status" value="1"/>
</dbReference>
<evidence type="ECO:0000256" key="13">
    <source>
        <dbReference type="ARBA" id="ARBA00048523"/>
    </source>
</evidence>
<gene>
    <name evidence="15" type="ORF">HR08_07150</name>
    <name evidence="16" type="ORF">HR15_08955</name>
</gene>
<organism evidence="15 17">
    <name type="scientific">Porphyromonas gulae</name>
    <dbReference type="NCBI Taxonomy" id="111105"/>
    <lineage>
        <taxon>Bacteria</taxon>
        <taxon>Pseudomonadati</taxon>
        <taxon>Bacteroidota</taxon>
        <taxon>Bacteroidia</taxon>
        <taxon>Bacteroidales</taxon>
        <taxon>Porphyromonadaceae</taxon>
        <taxon>Porphyromonas</taxon>
    </lineage>
</organism>